<dbReference type="EMBL" id="CP032321">
    <property type="protein sequence ID" value="QCN95324.1"/>
    <property type="molecule type" value="Genomic_DNA"/>
</dbReference>
<name>A0A4D8PD90_9PROT</name>
<gene>
    <name evidence="1" type="ORF">D3093_08680</name>
</gene>
<accession>A0A4D8PD90</accession>
<sequence length="128" mass="14299">MVNDYATYFDVGRADAVYFSPVNYEGRTFWAWMVRDQQSPGEIVIAFQIDDLLVEFQTDDCDIALIKGNPKFFRLAEAVDIDHYRKCSGVRVIERVREPQAGDGGHHLDLASILVTFGRPSGQAAVAG</sequence>
<dbReference type="AlphaFoldDB" id="A0A4D8PD90"/>
<dbReference type="KEGG" id="aare:D3093_08680"/>
<proteinExistence type="predicted"/>
<protein>
    <submittedName>
        <fullName evidence="1">Uncharacterized protein</fullName>
    </submittedName>
</protein>
<organism evidence="1 2">
    <name type="scientific">Azospirillum argentinense</name>
    <dbReference type="NCBI Taxonomy" id="2970906"/>
    <lineage>
        <taxon>Bacteria</taxon>
        <taxon>Pseudomonadati</taxon>
        <taxon>Pseudomonadota</taxon>
        <taxon>Alphaproteobacteria</taxon>
        <taxon>Rhodospirillales</taxon>
        <taxon>Azospirillaceae</taxon>
        <taxon>Azospirillum</taxon>
    </lineage>
</organism>
<dbReference type="Proteomes" id="UP000298595">
    <property type="component" value="Chromosome"/>
</dbReference>
<evidence type="ECO:0000313" key="1">
    <source>
        <dbReference type="EMBL" id="QCN95324.1"/>
    </source>
</evidence>
<reference evidence="1 2" key="1">
    <citation type="submission" date="2018-09" db="EMBL/GenBank/DDBJ databases">
        <title>Whole genome based analysis of evolution and adaptive divergence in Indian and Brazilian strains of Azospirillum brasilense.</title>
        <authorList>
            <person name="Singh C."/>
            <person name="Tripathi A.K."/>
        </authorList>
    </citation>
    <scope>NUCLEOTIDE SEQUENCE [LARGE SCALE GENOMIC DNA]</scope>
    <source>
        <strain evidence="1 2">MTCC4035</strain>
    </source>
</reference>
<evidence type="ECO:0000313" key="2">
    <source>
        <dbReference type="Proteomes" id="UP000298595"/>
    </source>
</evidence>